<evidence type="ECO:0000313" key="4">
    <source>
        <dbReference type="RefSeq" id="XP_021860015.1"/>
    </source>
</evidence>
<dbReference type="GO" id="GO:0005634">
    <property type="term" value="C:nucleus"/>
    <property type="evidence" value="ECO:0000318"/>
    <property type="project" value="GO_Central"/>
</dbReference>
<dbReference type="Pfam" id="PF11976">
    <property type="entry name" value="Rad60-SLD"/>
    <property type="match status" value="1"/>
</dbReference>
<dbReference type="GO" id="GO:0044389">
    <property type="term" value="F:ubiquitin-like protein ligase binding"/>
    <property type="evidence" value="ECO:0000318"/>
    <property type="project" value="GO_Central"/>
</dbReference>
<dbReference type="RefSeq" id="XP_021860016.1">
    <property type="nucleotide sequence ID" value="XM_022004324.1"/>
</dbReference>
<dbReference type="GeneID" id="110799122"/>
<dbReference type="Gene3D" id="3.10.20.90">
    <property type="entry name" value="Phosphatidylinositol 3-kinase Catalytic Subunit, Chain A, domain 1"/>
    <property type="match status" value="1"/>
</dbReference>
<dbReference type="SUPFAM" id="SSF54236">
    <property type="entry name" value="Ubiquitin-like"/>
    <property type="match status" value="1"/>
</dbReference>
<gene>
    <name evidence="4 5" type="primary">LOC110799122</name>
</gene>
<proteinExistence type="predicted"/>
<dbReference type="GO" id="GO:0016925">
    <property type="term" value="P:protein sumoylation"/>
    <property type="evidence" value="ECO:0000318"/>
    <property type="project" value="GO_Central"/>
</dbReference>
<reference evidence="4 5" key="2">
    <citation type="submission" date="2025-04" db="UniProtKB">
        <authorList>
            <consortium name="RefSeq"/>
        </authorList>
    </citation>
    <scope>IDENTIFICATION</scope>
</reference>
<name>A0A9R0J4T0_SPIOL</name>
<dbReference type="Proteomes" id="UP000813463">
    <property type="component" value="Chromosome 1"/>
</dbReference>
<dbReference type="InterPro" id="IPR022617">
    <property type="entry name" value="Rad60/SUMO-like_dom"/>
</dbReference>
<evidence type="ECO:0000259" key="2">
    <source>
        <dbReference type="Pfam" id="PF11976"/>
    </source>
</evidence>
<evidence type="ECO:0000256" key="1">
    <source>
        <dbReference type="SAM" id="MobiDB-lite"/>
    </source>
</evidence>
<feature type="region of interest" description="Disordered" evidence="1">
    <location>
        <begin position="1"/>
        <end position="29"/>
    </location>
</feature>
<dbReference type="AlphaFoldDB" id="A0A9R0J4T0"/>
<evidence type="ECO:0000313" key="3">
    <source>
        <dbReference type="Proteomes" id="UP000813463"/>
    </source>
</evidence>
<feature type="compositionally biased region" description="Polar residues" evidence="1">
    <location>
        <begin position="15"/>
        <end position="29"/>
    </location>
</feature>
<sequence>MAEKRKITSEGVALKQQNTGDSSNSNPGNSYVRIKFVTQENEETYFKVLRDAKLQKAFDAYYRHHKLIKPLTFTFDGLRVNPNLTADDLNLKDGDALDIFGYMSGGGCILFHGSAIP</sequence>
<dbReference type="InterPro" id="IPR029071">
    <property type="entry name" value="Ubiquitin-like_domsf"/>
</dbReference>
<dbReference type="CDD" id="cd01763">
    <property type="entry name" value="Ubl_SUMO_like"/>
    <property type="match status" value="1"/>
</dbReference>
<dbReference type="OrthoDB" id="897871at2759"/>
<organism evidence="3 4">
    <name type="scientific">Spinacia oleracea</name>
    <name type="common">Spinach</name>
    <dbReference type="NCBI Taxonomy" id="3562"/>
    <lineage>
        <taxon>Eukaryota</taxon>
        <taxon>Viridiplantae</taxon>
        <taxon>Streptophyta</taxon>
        <taxon>Embryophyta</taxon>
        <taxon>Tracheophyta</taxon>
        <taxon>Spermatophyta</taxon>
        <taxon>Magnoliopsida</taxon>
        <taxon>eudicotyledons</taxon>
        <taxon>Gunneridae</taxon>
        <taxon>Pentapetalae</taxon>
        <taxon>Caryophyllales</taxon>
        <taxon>Chenopodiaceae</taxon>
        <taxon>Chenopodioideae</taxon>
        <taxon>Anserineae</taxon>
        <taxon>Spinacia</taxon>
    </lineage>
</organism>
<evidence type="ECO:0000313" key="5">
    <source>
        <dbReference type="RefSeq" id="XP_021860016.1"/>
    </source>
</evidence>
<keyword evidence="3" id="KW-1185">Reference proteome</keyword>
<feature type="domain" description="Rad60/SUMO-like" evidence="2">
    <location>
        <begin position="33"/>
        <end position="99"/>
    </location>
</feature>
<dbReference type="GO" id="GO:0031386">
    <property type="term" value="F:protein tag activity"/>
    <property type="evidence" value="ECO:0000318"/>
    <property type="project" value="GO_Central"/>
</dbReference>
<protein>
    <submittedName>
        <fullName evidence="4 5">Small ubiquitin-related modifier 1-like</fullName>
    </submittedName>
</protein>
<dbReference type="KEGG" id="soe:110799122"/>
<reference evidence="3" key="1">
    <citation type="journal article" date="2021" name="Nat. Commun.">
        <title>Genomic analyses provide insights into spinach domestication and the genetic basis of agronomic traits.</title>
        <authorList>
            <person name="Cai X."/>
            <person name="Sun X."/>
            <person name="Xu C."/>
            <person name="Sun H."/>
            <person name="Wang X."/>
            <person name="Ge C."/>
            <person name="Zhang Z."/>
            <person name="Wang Q."/>
            <person name="Fei Z."/>
            <person name="Jiao C."/>
            <person name="Wang Q."/>
        </authorList>
    </citation>
    <scope>NUCLEOTIDE SEQUENCE [LARGE SCALE GENOMIC DNA]</scope>
    <source>
        <strain evidence="3">cv. Varoflay</strain>
    </source>
</reference>
<accession>A0A9R0J4T0</accession>
<dbReference type="RefSeq" id="XP_021860015.1">
    <property type="nucleotide sequence ID" value="XM_022004323.1"/>
</dbReference>
<dbReference type="PANTHER" id="PTHR10562">
    <property type="entry name" value="SMALL UBIQUITIN-RELATED MODIFIER"/>
    <property type="match status" value="1"/>
</dbReference>